<dbReference type="InterPro" id="IPR049513">
    <property type="entry name" value="TetR_C_40"/>
</dbReference>
<keyword evidence="1 2" id="KW-0238">DNA-binding</keyword>
<feature type="domain" description="HTH tetR-type" evidence="3">
    <location>
        <begin position="13"/>
        <end position="72"/>
    </location>
</feature>
<dbReference type="OrthoDB" id="3196926at2"/>
<evidence type="ECO:0000313" key="4">
    <source>
        <dbReference type="EMBL" id="CCI53907.1"/>
    </source>
</evidence>
<dbReference type="PROSITE" id="PS50977">
    <property type="entry name" value="HTH_TETR_2"/>
    <property type="match status" value="1"/>
</dbReference>
<feature type="DNA-binding region" description="H-T-H motif" evidence="2">
    <location>
        <begin position="35"/>
        <end position="54"/>
    </location>
</feature>
<comment type="caution">
    <text evidence="4">The sequence shown here is derived from an EMBL/GenBank/DDBJ whole genome shotgun (WGS) entry which is preliminary data.</text>
</comment>
<dbReference type="EMBL" id="CAJC01000162">
    <property type="protein sequence ID" value="CCI53907.1"/>
    <property type="molecule type" value="Genomic_DNA"/>
</dbReference>
<evidence type="ECO:0000313" key="5">
    <source>
        <dbReference type="Proteomes" id="UP000035720"/>
    </source>
</evidence>
<dbReference type="InterPro" id="IPR001647">
    <property type="entry name" value="HTH_TetR"/>
</dbReference>
<accession>A0A077MFD4</accession>
<dbReference type="InterPro" id="IPR009057">
    <property type="entry name" value="Homeodomain-like_sf"/>
</dbReference>
<protein>
    <submittedName>
        <fullName evidence="4">Transcriptional regulatory protein (TetR-family)</fullName>
    </submittedName>
</protein>
<dbReference type="Pfam" id="PF00440">
    <property type="entry name" value="TetR_N"/>
    <property type="match status" value="1"/>
</dbReference>
<evidence type="ECO:0000256" key="1">
    <source>
        <dbReference type="ARBA" id="ARBA00023125"/>
    </source>
</evidence>
<dbReference type="Proteomes" id="UP000035720">
    <property type="component" value="Unassembled WGS sequence"/>
</dbReference>
<name>A0A077MFD4_9MICO</name>
<proteinExistence type="predicted"/>
<dbReference type="GO" id="GO:0003677">
    <property type="term" value="F:DNA binding"/>
    <property type="evidence" value="ECO:0007669"/>
    <property type="project" value="UniProtKB-UniRule"/>
</dbReference>
<organism evidence="4 5">
    <name type="scientific">Nostocoides jenkinsii Ben 74</name>
    <dbReference type="NCBI Taxonomy" id="1193518"/>
    <lineage>
        <taxon>Bacteria</taxon>
        <taxon>Bacillati</taxon>
        <taxon>Actinomycetota</taxon>
        <taxon>Actinomycetes</taxon>
        <taxon>Micrococcales</taxon>
        <taxon>Intrasporangiaceae</taxon>
        <taxon>Nostocoides</taxon>
    </lineage>
</organism>
<gene>
    <name evidence="4" type="ORF">BN13_500035</name>
</gene>
<evidence type="ECO:0000259" key="3">
    <source>
        <dbReference type="PROSITE" id="PS50977"/>
    </source>
</evidence>
<dbReference type="Pfam" id="PF21306">
    <property type="entry name" value="TetR_C_40"/>
    <property type="match status" value="1"/>
</dbReference>
<dbReference type="Gene3D" id="1.10.357.10">
    <property type="entry name" value="Tetracycline Repressor, domain 2"/>
    <property type="match status" value="1"/>
</dbReference>
<sequence>MTATTTGQAKRRQRTHDALVEAAAALLGEGRTHATIEEITTRARVGFGSFHNHFASREDLFREAVLATLENFGTLLTAATAGIEDPAERFARSFRLCGRLAVSSPELLAPLETIGTEALVVDRGLHPLALADLRRGVEAGRFVDVDPELLLASAGGALLGLIRLLGHDRAIDGIAATDAVTERVLCLLGVAPQEAHILATTPLPLST</sequence>
<evidence type="ECO:0000256" key="2">
    <source>
        <dbReference type="PROSITE-ProRule" id="PRU00335"/>
    </source>
</evidence>
<reference evidence="4 5" key="1">
    <citation type="journal article" date="2013" name="ISME J.">
        <title>A metabolic model for members of the genus Tetrasphaera involved in enhanced biological phosphorus removal.</title>
        <authorList>
            <person name="Kristiansen R."/>
            <person name="Nguyen H.T.T."/>
            <person name="Saunders A.M."/>
            <person name="Nielsen J.L."/>
            <person name="Wimmer R."/>
            <person name="Le V.Q."/>
            <person name="McIlroy S.J."/>
            <person name="Petrovski S."/>
            <person name="Seviour R.J."/>
            <person name="Calteau A."/>
            <person name="Nielsen K.L."/>
            <person name="Nielsen P.H."/>
        </authorList>
    </citation>
    <scope>NUCLEOTIDE SEQUENCE [LARGE SCALE GENOMIC DNA]</scope>
    <source>
        <strain evidence="4 5">Ben 74</strain>
    </source>
</reference>
<dbReference type="AlphaFoldDB" id="A0A077MFD4"/>
<dbReference type="RefSeq" id="WP_048546277.1">
    <property type="nucleotide sequence ID" value="NZ_HF571038.1"/>
</dbReference>
<dbReference type="SUPFAM" id="SSF46689">
    <property type="entry name" value="Homeodomain-like"/>
    <property type="match status" value="1"/>
</dbReference>
<keyword evidence="5" id="KW-1185">Reference proteome</keyword>
<dbReference type="STRING" id="1193518.BN13_500035"/>